<dbReference type="AlphaFoldDB" id="A0A0N4YEV6"/>
<keyword evidence="1" id="KW-1133">Transmembrane helix</keyword>
<dbReference type="Proteomes" id="UP000271162">
    <property type="component" value="Unassembled WGS sequence"/>
</dbReference>
<dbReference type="GO" id="GO:0016020">
    <property type="term" value="C:membrane"/>
    <property type="evidence" value="ECO:0007669"/>
    <property type="project" value="InterPro"/>
</dbReference>
<dbReference type="EMBL" id="UYSL01021661">
    <property type="protein sequence ID" value="VDL78852.1"/>
    <property type="molecule type" value="Genomic_DNA"/>
</dbReference>
<dbReference type="WBParaSite" id="NBR_0001525701-mRNA-1">
    <property type="protein sequence ID" value="NBR_0001525701-mRNA-1"/>
    <property type="gene ID" value="NBR_0001525701"/>
</dbReference>
<organism evidence="4">
    <name type="scientific">Nippostrongylus brasiliensis</name>
    <name type="common">Rat hookworm</name>
    <dbReference type="NCBI Taxonomy" id="27835"/>
    <lineage>
        <taxon>Eukaryota</taxon>
        <taxon>Metazoa</taxon>
        <taxon>Ecdysozoa</taxon>
        <taxon>Nematoda</taxon>
        <taxon>Chromadorea</taxon>
        <taxon>Rhabditida</taxon>
        <taxon>Rhabditina</taxon>
        <taxon>Rhabditomorpha</taxon>
        <taxon>Strongyloidea</taxon>
        <taxon>Heligmosomidae</taxon>
        <taxon>Nippostrongylus</taxon>
    </lineage>
</organism>
<feature type="transmembrane region" description="Helical" evidence="1">
    <location>
        <begin position="12"/>
        <end position="28"/>
    </location>
</feature>
<dbReference type="GO" id="GO:0047756">
    <property type="term" value="F:chondroitin 4-sulfotransferase activity"/>
    <property type="evidence" value="ECO:0007669"/>
    <property type="project" value="InterPro"/>
</dbReference>
<dbReference type="GO" id="GO:0050650">
    <property type="term" value="P:chondroitin sulfate proteoglycan biosynthetic process"/>
    <property type="evidence" value="ECO:0007669"/>
    <property type="project" value="InterPro"/>
</dbReference>
<accession>A0A0N4YEV6</accession>
<keyword evidence="1" id="KW-0812">Transmembrane</keyword>
<protein>
    <submittedName>
        <fullName evidence="4">Gnk2-homologous domain-containing protein</fullName>
    </submittedName>
</protein>
<sequence length="203" mass="23717">MHFKASLVTESYNCIFYVVLISVMYVRLHETFDLETLRNQSHLEELVSRSCHENNAVHSLKQVKKLTAGEKWVNFAMVREPEERFLSGFLFMCTPNNTVSSKCEGCINDIECALKTTIDHARRFAAGELSATSFLLWHLGPQNWHCHFQKDKRMQVFKYSPTEKKKTLKDITTILEAIMGLYNNAFQLLYWDYIMFDYPLPSI</sequence>
<dbReference type="InterPro" id="IPR007669">
    <property type="entry name" value="Chst-1-like"/>
</dbReference>
<evidence type="ECO:0000313" key="2">
    <source>
        <dbReference type="EMBL" id="VDL78852.1"/>
    </source>
</evidence>
<reference evidence="4" key="1">
    <citation type="submission" date="2017-02" db="UniProtKB">
        <authorList>
            <consortium name="WormBaseParasite"/>
        </authorList>
    </citation>
    <scope>IDENTIFICATION</scope>
</reference>
<keyword evidence="3" id="KW-1185">Reference proteome</keyword>
<evidence type="ECO:0000256" key="1">
    <source>
        <dbReference type="SAM" id="Phobius"/>
    </source>
</evidence>
<gene>
    <name evidence="2" type="ORF">NBR_LOCUS15258</name>
</gene>
<dbReference type="PANTHER" id="PTHR22900:SF10">
    <property type="entry name" value="CARBOHYDRATE SULFOTRANSFERASE"/>
    <property type="match status" value="1"/>
</dbReference>
<dbReference type="PANTHER" id="PTHR22900">
    <property type="entry name" value="PROTEIN CBG14245-RELATED"/>
    <property type="match status" value="1"/>
</dbReference>
<name>A0A0N4YEV6_NIPBR</name>
<reference evidence="2 3" key="2">
    <citation type="submission" date="2018-11" db="EMBL/GenBank/DDBJ databases">
        <authorList>
            <consortium name="Pathogen Informatics"/>
        </authorList>
    </citation>
    <scope>NUCLEOTIDE SEQUENCE [LARGE SCALE GENOMIC DNA]</scope>
</reference>
<dbReference type="GO" id="GO:1902884">
    <property type="term" value="P:positive regulation of response to oxidative stress"/>
    <property type="evidence" value="ECO:0007669"/>
    <property type="project" value="InterPro"/>
</dbReference>
<evidence type="ECO:0000313" key="4">
    <source>
        <dbReference type="WBParaSite" id="NBR_0001525701-mRNA-1"/>
    </source>
</evidence>
<dbReference type="Pfam" id="PF03567">
    <property type="entry name" value="Sulfotransfer_2"/>
    <property type="match status" value="1"/>
</dbReference>
<dbReference type="InterPro" id="IPR005331">
    <property type="entry name" value="Sulfotransferase"/>
</dbReference>
<evidence type="ECO:0000313" key="3">
    <source>
        <dbReference type="Proteomes" id="UP000271162"/>
    </source>
</evidence>
<keyword evidence="1" id="KW-0472">Membrane</keyword>
<proteinExistence type="predicted"/>